<feature type="compositionally biased region" description="Polar residues" evidence="1">
    <location>
        <begin position="132"/>
        <end position="141"/>
    </location>
</feature>
<keyword evidence="2" id="KW-1133">Transmembrane helix</keyword>
<evidence type="ECO:0000256" key="1">
    <source>
        <dbReference type="SAM" id="MobiDB-lite"/>
    </source>
</evidence>
<keyword evidence="4" id="KW-1185">Reference proteome</keyword>
<organism evidence="3 4">
    <name type="scientific">Gloeophyllum trabeum (strain ATCC 11539 / FP-39264 / Madison 617)</name>
    <name type="common">Brown rot fungus</name>
    <dbReference type="NCBI Taxonomy" id="670483"/>
    <lineage>
        <taxon>Eukaryota</taxon>
        <taxon>Fungi</taxon>
        <taxon>Dikarya</taxon>
        <taxon>Basidiomycota</taxon>
        <taxon>Agaricomycotina</taxon>
        <taxon>Agaricomycetes</taxon>
        <taxon>Gloeophyllales</taxon>
        <taxon>Gloeophyllaceae</taxon>
        <taxon>Gloeophyllum</taxon>
    </lineage>
</organism>
<feature type="region of interest" description="Disordered" evidence="1">
    <location>
        <begin position="127"/>
        <end position="157"/>
    </location>
</feature>
<reference evidence="3 4" key="1">
    <citation type="journal article" date="2012" name="Science">
        <title>The Paleozoic origin of enzymatic lignin decomposition reconstructed from 31 fungal genomes.</title>
        <authorList>
            <person name="Floudas D."/>
            <person name="Binder M."/>
            <person name="Riley R."/>
            <person name="Barry K."/>
            <person name="Blanchette R.A."/>
            <person name="Henrissat B."/>
            <person name="Martinez A.T."/>
            <person name="Otillar R."/>
            <person name="Spatafora J.W."/>
            <person name="Yadav J.S."/>
            <person name="Aerts A."/>
            <person name="Benoit I."/>
            <person name="Boyd A."/>
            <person name="Carlson A."/>
            <person name="Copeland A."/>
            <person name="Coutinho P.M."/>
            <person name="de Vries R.P."/>
            <person name="Ferreira P."/>
            <person name="Findley K."/>
            <person name="Foster B."/>
            <person name="Gaskell J."/>
            <person name="Glotzer D."/>
            <person name="Gorecki P."/>
            <person name="Heitman J."/>
            <person name="Hesse C."/>
            <person name="Hori C."/>
            <person name="Igarashi K."/>
            <person name="Jurgens J.A."/>
            <person name="Kallen N."/>
            <person name="Kersten P."/>
            <person name="Kohler A."/>
            <person name="Kuees U."/>
            <person name="Kumar T.K.A."/>
            <person name="Kuo A."/>
            <person name="LaButti K."/>
            <person name="Larrondo L.F."/>
            <person name="Lindquist E."/>
            <person name="Ling A."/>
            <person name="Lombard V."/>
            <person name="Lucas S."/>
            <person name="Lundell T."/>
            <person name="Martin R."/>
            <person name="McLaughlin D.J."/>
            <person name="Morgenstern I."/>
            <person name="Morin E."/>
            <person name="Murat C."/>
            <person name="Nagy L.G."/>
            <person name="Nolan M."/>
            <person name="Ohm R.A."/>
            <person name="Patyshakuliyeva A."/>
            <person name="Rokas A."/>
            <person name="Ruiz-Duenas F.J."/>
            <person name="Sabat G."/>
            <person name="Salamov A."/>
            <person name="Samejima M."/>
            <person name="Schmutz J."/>
            <person name="Slot J.C."/>
            <person name="St John F."/>
            <person name="Stenlid J."/>
            <person name="Sun H."/>
            <person name="Sun S."/>
            <person name="Syed K."/>
            <person name="Tsang A."/>
            <person name="Wiebenga A."/>
            <person name="Young D."/>
            <person name="Pisabarro A."/>
            <person name="Eastwood D.C."/>
            <person name="Martin F."/>
            <person name="Cullen D."/>
            <person name="Grigoriev I.V."/>
            <person name="Hibbett D.S."/>
        </authorList>
    </citation>
    <scope>NUCLEOTIDE SEQUENCE [LARGE SCALE GENOMIC DNA]</scope>
    <source>
        <strain evidence="3 4">ATCC 11539</strain>
    </source>
</reference>
<evidence type="ECO:0000256" key="2">
    <source>
        <dbReference type="SAM" id="Phobius"/>
    </source>
</evidence>
<accession>S7RKB2</accession>
<dbReference type="AlphaFoldDB" id="S7RKB2"/>
<sequence>MPITALALAEIAAAMPLRRESDSQNQRALEISPKESVVGWIVSGAVVFGVILIGFAIIYCLGLPICCPTEAPEDTNSMTGINEGQTRTDVLQLCAIANSEDAPAPPYDPNSPPEYELSMITEMDITEAGDGSSHQGNGNQGRRSRSPSIALPGLQGRDAPEYGIQRWDSIGRYTCNKPIAAFTPQNPADYFKVWEFMV</sequence>
<dbReference type="RefSeq" id="XP_007867069.1">
    <property type="nucleotide sequence ID" value="XM_007868878.1"/>
</dbReference>
<evidence type="ECO:0000313" key="4">
    <source>
        <dbReference type="Proteomes" id="UP000030669"/>
    </source>
</evidence>
<dbReference type="EMBL" id="KB469303">
    <property type="protein sequence ID" value="EPQ54830.1"/>
    <property type="molecule type" value="Genomic_DNA"/>
</dbReference>
<gene>
    <name evidence="3" type="ORF">GLOTRDRAFT_130180</name>
</gene>
<dbReference type="KEGG" id="gtr:GLOTRDRAFT_130180"/>
<dbReference type="GeneID" id="19302066"/>
<dbReference type="HOGENOM" id="CLU_1378249_0_0_1"/>
<keyword evidence="2" id="KW-0812">Transmembrane</keyword>
<protein>
    <submittedName>
        <fullName evidence="3">Uncharacterized protein</fullName>
    </submittedName>
</protein>
<dbReference type="Proteomes" id="UP000030669">
    <property type="component" value="Unassembled WGS sequence"/>
</dbReference>
<proteinExistence type="predicted"/>
<evidence type="ECO:0000313" key="3">
    <source>
        <dbReference type="EMBL" id="EPQ54830.1"/>
    </source>
</evidence>
<feature type="transmembrane region" description="Helical" evidence="2">
    <location>
        <begin position="38"/>
        <end position="61"/>
    </location>
</feature>
<keyword evidence="2" id="KW-0472">Membrane</keyword>
<name>S7RKB2_GLOTA</name>